<keyword evidence="3" id="KW-1185">Reference proteome</keyword>
<accession>A0A0L7KXH0</accession>
<dbReference type="PANTHER" id="PTHR22255:SF9">
    <property type="entry name" value="LP06548P"/>
    <property type="match status" value="1"/>
</dbReference>
<name>A0A0L7KXH0_OPEBR</name>
<organism evidence="2 3">
    <name type="scientific">Operophtera brumata</name>
    <name type="common">Winter moth</name>
    <name type="synonym">Phalaena brumata</name>
    <dbReference type="NCBI Taxonomy" id="104452"/>
    <lineage>
        <taxon>Eukaryota</taxon>
        <taxon>Metazoa</taxon>
        <taxon>Ecdysozoa</taxon>
        <taxon>Arthropoda</taxon>
        <taxon>Hexapoda</taxon>
        <taxon>Insecta</taxon>
        <taxon>Pterygota</taxon>
        <taxon>Neoptera</taxon>
        <taxon>Endopterygota</taxon>
        <taxon>Lepidoptera</taxon>
        <taxon>Glossata</taxon>
        <taxon>Ditrysia</taxon>
        <taxon>Geometroidea</taxon>
        <taxon>Geometridae</taxon>
        <taxon>Larentiinae</taxon>
        <taxon>Operophtera</taxon>
    </lineage>
</organism>
<proteinExistence type="predicted"/>
<sequence length="401" mass="44357">MFTQTWIGSWFQSGTLGLIAINSTHIQSKGDCAETDGNDKFLVHDSWFQSGTLGLIAINSTHIQSKGDCAETDGNDKFLVHDRGTGDCTNPPSRAESLEELVCLATWKEGSTRYLVGQISQVQRRNALASDEDTYRCFIYKGQHSDKSMTYNIAQSGDATCNGLSSPTDGSRTMKLTNSESSMTYNIVQCGDATCNGLSSPTDGSRTMKLTNSDDEHNRCHFPGWIVDHHKWFSLDHSHQYHFTTKNATLKFHHRDGNVLELQQGSTLWEVPEDACSEPARNYITLITTALYPNRCPIFGRYSVVNSLADRRRRRQQLTIGTPVMPAGGAVGVATCSRAPWRAPVHTRELYASCTPPALGTVRDTCHDSWWSGGRGYLIASAVARASTHPRAICFVYSTRN</sequence>
<feature type="domain" description="DUF7042" evidence="1">
    <location>
        <begin position="87"/>
        <end position="177"/>
    </location>
</feature>
<feature type="non-terminal residue" evidence="2">
    <location>
        <position position="401"/>
    </location>
</feature>
<dbReference type="Pfam" id="PF23069">
    <property type="entry name" value="DUF7042"/>
    <property type="match status" value="1"/>
</dbReference>
<dbReference type="InterPro" id="IPR055470">
    <property type="entry name" value="DUF7042"/>
</dbReference>
<dbReference type="Proteomes" id="UP000037510">
    <property type="component" value="Unassembled WGS sequence"/>
</dbReference>
<dbReference type="GO" id="GO:0061909">
    <property type="term" value="P:autophagosome-lysosome fusion"/>
    <property type="evidence" value="ECO:0007669"/>
    <property type="project" value="TreeGrafter"/>
</dbReference>
<dbReference type="STRING" id="104452.A0A0L7KXH0"/>
<protein>
    <recommendedName>
        <fullName evidence="1">DUF7042 domain-containing protein</fullName>
    </recommendedName>
</protein>
<reference evidence="2 3" key="1">
    <citation type="journal article" date="2015" name="Genome Biol. Evol.">
        <title>The genome of winter moth (Operophtera brumata) provides a genomic perspective on sexual dimorphism and phenology.</title>
        <authorList>
            <person name="Derks M.F."/>
            <person name="Smit S."/>
            <person name="Salis L."/>
            <person name="Schijlen E."/>
            <person name="Bossers A."/>
            <person name="Mateman C."/>
            <person name="Pijl A.S."/>
            <person name="de Ridder D."/>
            <person name="Groenen M.A."/>
            <person name="Visser M.E."/>
            <person name="Megens H.J."/>
        </authorList>
    </citation>
    <scope>NUCLEOTIDE SEQUENCE [LARGE SCALE GENOMIC DNA]</scope>
    <source>
        <strain evidence="2">WM2013NL</strain>
        <tissue evidence="2">Head and thorax</tissue>
    </source>
</reference>
<comment type="caution">
    <text evidence="2">The sequence shown here is derived from an EMBL/GenBank/DDBJ whole genome shotgun (WGS) entry which is preliminary data.</text>
</comment>
<dbReference type="AlphaFoldDB" id="A0A0L7KXH0"/>
<dbReference type="EMBL" id="JTDY01004610">
    <property type="protein sequence ID" value="KOB67952.1"/>
    <property type="molecule type" value="Genomic_DNA"/>
</dbReference>
<gene>
    <name evidence="2" type="ORF">OBRU01_16791</name>
</gene>
<evidence type="ECO:0000313" key="2">
    <source>
        <dbReference type="EMBL" id="KOB67952.1"/>
    </source>
</evidence>
<evidence type="ECO:0000313" key="3">
    <source>
        <dbReference type="Proteomes" id="UP000037510"/>
    </source>
</evidence>
<evidence type="ECO:0000259" key="1">
    <source>
        <dbReference type="Pfam" id="PF23069"/>
    </source>
</evidence>
<dbReference type="PANTHER" id="PTHR22255">
    <property type="entry name" value="LP06548P"/>
    <property type="match status" value="1"/>
</dbReference>